<dbReference type="Proteomes" id="UP000807504">
    <property type="component" value="Unassembled WGS sequence"/>
</dbReference>
<dbReference type="EMBL" id="JABXBU010000003">
    <property type="protein sequence ID" value="KAF8793307.1"/>
    <property type="molecule type" value="Genomic_DNA"/>
</dbReference>
<organism evidence="1 2">
    <name type="scientific">Argiope bruennichi</name>
    <name type="common">Wasp spider</name>
    <name type="synonym">Aranea bruennichi</name>
    <dbReference type="NCBI Taxonomy" id="94029"/>
    <lineage>
        <taxon>Eukaryota</taxon>
        <taxon>Metazoa</taxon>
        <taxon>Ecdysozoa</taxon>
        <taxon>Arthropoda</taxon>
        <taxon>Chelicerata</taxon>
        <taxon>Arachnida</taxon>
        <taxon>Araneae</taxon>
        <taxon>Araneomorphae</taxon>
        <taxon>Entelegynae</taxon>
        <taxon>Araneoidea</taxon>
        <taxon>Araneidae</taxon>
        <taxon>Argiope</taxon>
    </lineage>
</organism>
<reference evidence="1" key="2">
    <citation type="submission" date="2020-06" db="EMBL/GenBank/DDBJ databases">
        <authorList>
            <person name="Sheffer M."/>
        </authorList>
    </citation>
    <scope>NUCLEOTIDE SEQUENCE</scope>
</reference>
<proteinExistence type="predicted"/>
<evidence type="ECO:0000313" key="2">
    <source>
        <dbReference type="Proteomes" id="UP000807504"/>
    </source>
</evidence>
<keyword evidence="2" id="KW-1185">Reference proteome</keyword>
<accession>A0A8T0FQ38</accession>
<protein>
    <submittedName>
        <fullName evidence="1">Uncharacterized protein</fullName>
    </submittedName>
</protein>
<reference evidence="1" key="1">
    <citation type="journal article" date="2020" name="bioRxiv">
        <title>Chromosome-level reference genome of the European wasp spider Argiope bruennichi: a resource for studies on range expansion and evolutionary adaptation.</title>
        <authorList>
            <person name="Sheffer M.M."/>
            <person name="Hoppe A."/>
            <person name="Krehenwinkel H."/>
            <person name="Uhl G."/>
            <person name="Kuss A.W."/>
            <person name="Jensen L."/>
            <person name="Jensen C."/>
            <person name="Gillespie R.G."/>
            <person name="Hoff K.J."/>
            <person name="Prost S."/>
        </authorList>
    </citation>
    <scope>NUCLEOTIDE SEQUENCE</scope>
</reference>
<evidence type="ECO:0000313" key="1">
    <source>
        <dbReference type="EMBL" id="KAF8793307.1"/>
    </source>
</evidence>
<dbReference type="AlphaFoldDB" id="A0A8T0FQ38"/>
<name>A0A8T0FQ38_ARGBR</name>
<gene>
    <name evidence="1" type="ORF">HNY73_004802</name>
</gene>
<sequence length="398" mass="46205">MFYNYPEAISHHIALEISDEDEDKSCISESEEVIALNRHQKLSKGQINQLRKKVQHYYSNNTSTGEICDILDHQDYLGKHIRIQTVESSAQTDNMENTVAIQADIIPKISCDYIQRCQFVQTDGKYHPEDDSEYSDQDWDSNKSEYSECSSFAQTDIHPFTKVITLSSIPNTMKRQQDYVGNLEEKTYRVSRWLVANEESSNHTSEDDFASKKPHAYDLIKKVSFSSKTISPEEHLNRHFQYNAQTEYLHEDSSVDPVQNRNATKQNGCPSADCQRKDFQNRFGQNDEFLNKIDCEMLVKAEEVKRELLSKTSKALNPTKMVSNEDLKPNCYKTMNETQGNPVEEQSQFLKPEPVKVRKRFSNYLKDQYRNLSDDTMGKSYMMMQDLREVLQKRGVSN</sequence>
<comment type="caution">
    <text evidence="1">The sequence shown here is derived from an EMBL/GenBank/DDBJ whole genome shotgun (WGS) entry which is preliminary data.</text>
</comment>